<reference evidence="2 3" key="1">
    <citation type="submission" date="2016-07" db="EMBL/GenBank/DDBJ databases">
        <title>Pervasive Adenine N6-methylation of Active Genes in Fungi.</title>
        <authorList>
            <consortium name="DOE Joint Genome Institute"/>
            <person name="Mondo S.J."/>
            <person name="Dannebaum R.O."/>
            <person name="Kuo R.C."/>
            <person name="Labutti K."/>
            <person name="Haridas S."/>
            <person name="Kuo A."/>
            <person name="Salamov A."/>
            <person name="Ahrendt S.R."/>
            <person name="Lipzen A."/>
            <person name="Sullivan W."/>
            <person name="Andreopoulos W.B."/>
            <person name="Clum A."/>
            <person name="Lindquist E."/>
            <person name="Daum C."/>
            <person name="Ramamoorthy G.K."/>
            <person name="Gryganskyi A."/>
            <person name="Culley D."/>
            <person name="Magnuson J.K."/>
            <person name="James T.Y."/>
            <person name="O'Malley M.A."/>
            <person name="Stajich J.E."/>
            <person name="Spatafora J.W."/>
            <person name="Visel A."/>
            <person name="Grigoriev I.V."/>
        </authorList>
    </citation>
    <scope>NUCLEOTIDE SEQUENCE [LARGE SCALE GENOMIC DNA]</scope>
    <source>
        <strain evidence="2 3">NRRL 3301</strain>
    </source>
</reference>
<evidence type="ECO:0000313" key="3">
    <source>
        <dbReference type="Proteomes" id="UP000242146"/>
    </source>
</evidence>
<keyword evidence="3" id="KW-1185">Reference proteome</keyword>
<evidence type="ECO:0000256" key="1">
    <source>
        <dbReference type="SAM" id="MobiDB-lite"/>
    </source>
</evidence>
<dbReference type="EMBL" id="MCGT01000061">
    <property type="protein sequence ID" value="ORX42891.1"/>
    <property type="molecule type" value="Genomic_DNA"/>
</dbReference>
<sequence length="176" mass="19731">MNAQDTIHPLAISNAQPMSFPAVPTSPPLDDPSMFISPTIDHAAFDDFEDLDYQSGLLSYQKQHSNRHFSMAMPIQMKPSNHQPAQDSFGYDSVFPMSAPAEYHFGSDPLSLPSNCSPVTQTSPSLLMHTHMDSPNSTAKSFDEDEYSMQVNMQVIMDKRRRRRESHNAGKTEPIK</sequence>
<organism evidence="2 3">
    <name type="scientific">Hesseltinella vesiculosa</name>
    <dbReference type="NCBI Taxonomy" id="101127"/>
    <lineage>
        <taxon>Eukaryota</taxon>
        <taxon>Fungi</taxon>
        <taxon>Fungi incertae sedis</taxon>
        <taxon>Mucoromycota</taxon>
        <taxon>Mucoromycotina</taxon>
        <taxon>Mucoromycetes</taxon>
        <taxon>Mucorales</taxon>
        <taxon>Cunninghamellaceae</taxon>
        <taxon>Hesseltinella</taxon>
    </lineage>
</organism>
<dbReference type="OrthoDB" id="690068at2759"/>
<dbReference type="AlphaFoldDB" id="A0A1X2G2G8"/>
<name>A0A1X2G2G8_9FUNG</name>
<feature type="region of interest" description="Disordered" evidence="1">
    <location>
        <begin position="156"/>
        <end position="176"/>
    </location>
</feature>
<evidence type="ECO:0000313" key="2">
    <source>
        <dbReference type="EMBL" id="ORX42891.1"/>
    </source>
</evidence>
<protein>
    <submittedName>
        <fullName evidence="2">Uncharacterized protein</fullName>
    </submittedName>
</protein>
<feature type="compositionally biased region" description="Basic and acidic residues" evidence="1">
    <location>
        <begin position="166"/>
        <end position="176"/>
    </location>
</feature>
<proteinExistence type="predicted"/>
<dbReference type="Proteomes" id="UP000242146">
    <property type="component" value="Unassembled WGS sequence"/>
</dbReference>
<comment type="caution">
    <text evidence="2">The sequence shown here is derived from an EMBL/GenBank/DDBJ whole genome shotgun (WGS) entry which is preliminary data.</text>
</comment>
<gene>
    <name evidence="2" type="ORF">DM01DRAFT_302404</name>
</gene>
<accession>A0A1X2G2G8</accession>